<evidence type="ECO:0000313" key="1">
    <source>
        <dbReference type="EMBL" id="SFH44626.1"/>
    </source>
</evidence>
<sequence length="168" mass="19185">MDSTNLFADYRRWQTFQRQDKLQREHAAALRKLADSGAMASRVTEAYRSMADKGAKENACYRTLFERKRDNGESLACEGWLFVRRVLAEGGTTRVRATLLESFTLEDGAIEPGSKPASKVTLEIFDEILVKRSMTMGCRIDRHDQPQDIRFVTFLDSVRGDLAKLMKQ</sequence>
<accession>A0A1I3A417</accession>
<dbReference type="STRING" id="442341.SAMN04487959_104114"/>
<protein>
    <submittedName>
        <fullName evidence="1">Uncharacterized protein</fullName>
    </submittedName>
</protein>
<name>A0A1I3A417_9GAMM</name>
<dbReference type="AlphaFoldDB" id="A0A1I3A417"/>
<dbReference type="Proteomes" id="UP000199040">
    <property type="component" value="Unassembled WGS sequence"/>
</dbReference>
<keyword evidence="2" id="KW-1185">Reference proteome</keyword>
<organism evidence="1 2">
    <name type="scientific">Modicisalibacter xianhensis</name>
    <dbReference type="NCBI Taxonomy" id="442341"/>
    <lineage>
        <taxon>Bacteria</taxon>
        <taxon>Pseudomonadati</taxon>
        <taxon>Pseudomonadota</taxon>
        <taxon>Gammaproteobacteria</taxon>
        <taxon>Oceanospirillales</taxon>
        <taxon>Halomonadaceae</taxon>
        <taxon>Modicisalibacter</taxon>
    </lineage>
</organism>
<dbReference type="RefSeq" id="WP_092844578.1">
    <property type="nucleotide sequence ID" value="NZ_FOPY01000004.1"/>
</dbReference>
<proteinExistence type="predicted"/>
<gene>
    <name evidence="1" type="ORF">SAMN04487959_104114</name>
</gene>
<dbReference type="EMBL" id="FOPY01000004">
    <property type="protein sequence ID" value="SFH44626.1"/>
    <property type="molecule type" value="Genomic_DNA"/>
</dbReference>
<reference evidence="1 2" key="1">
    <citation type="submission" date="2016-10" db="EMBL/GenBank/DDBJ databases">
        <authorList>
            <person name="de Groot N.N."/>
        </authorList>
    </citation>
    <scope>NUCLEOTIDE SEQUENCE [LARGE SCALE GENOMIC DNA]</scope>
    <source>
        <strain evidence="1 2">CGMCC 1.6848</strain>
    </source>
</reference>
<evidence type="ECO:0000313" key="2">
    <source>
        <dbReference type="Proteomes" id="UP000199040"/>
    </source>
</evidence>